<dbReference type="InterPro" id="IPR045002">
    <property type="entry name" value="Ech1-like"/>
</dbReference>
<keyword evidence="4" id="KW-0276">Fatty acid metabolism</keyword>
<dbReference type="PROSITE" id="PS00166">
    <property type="entry name" value="ENOYL_COA_HYDRATASE"/>
    <property type="match status" value="1"/>
</dbReference>
<accession>A0A840BGJ5</accession>
<dbReference type="Pfam" id="PF00378">
    <property type="entry name" value="ECH_1"/>
    <property type="match status" value="1"/>
</dbReference>
<dbReference type="AlphaFoldDB" id="A0A840BGJ5"/>
<dbReference type="SUPFAM" id="SSF52096">
    <property type="entry name" value="ClpP/crotonase"/>
    <property type="match status" value="1"/>
</dbReference>
<dbReference type="FunFam" id="3.90.226.10:FF:000024">
    <property type="entry name" value="Delta3,5-delta2,4-dienoyl-CoA isomerase"/>
    <property type="match status" value="1"/>
</dbReference>
<dbReference type="PANTHER" id="PTHR43149">
    <property type="entry name" value="ENOYL-COA HYDRATASE"/>
    <property type="match status" value="1"/>
</dbReference>
<evidence type="ECO:0000256" key="6">
    <source>
        <dbReference type="ARBA" id="ARBA00023098"/>
    </source>
</evidence>
<keyword evidence="6" id="KW-0443">Lipid metabolism</keyword>
<evidence type="ECO:0000256" key="9">
    <source>
        <dbReference type="RuleBase" id="RU003707"/>
    </source>
</evidence>
<comment type="similarity">
    <text evidence="3 9">Belongs to the enoyl-CoA hydratase/isomerase family.</text>
</comment>
<gene>
    <name evidence="10" type="ORF">GGR36_001101</name>
</gene>
<dbReference type="InterPro" id="IPR014748">
    <property type="entry name" value="Enoyl-CoA_hydra_C"/>
</dbReference>
<dbReference type="EMBL" id="JACIET010000001">
    <property type="protein sequence ID" value="MBB4011793.1"/>
    <property type="molecule type" value="Genomic_DNA"/>
</dbReference>
<dbReference type="GO" id="GO:0005737">
    <property type="term" value="C:cytoplasm"/>
    <property type="evidence" value="ECO:0007669"/>
    <property type="project" value="UniProtKB-ARBA"/>
</dbReference>
<keyword evidence="8" id="KW-0413">Isomerase</keyword>
<dbReference type="InterPro" id="IPR029045">
    <property type="entry name" value="ClpP/crotonase-like_dom_sf"/>
</dbReference>
<dbReference type="InterPro" id="IPR018376">
    <property type="entry name" value="Enoyl-CoA_hyd/isom_CS"/>
</dbReference>
<evidence type="ECO:0000256" key="2">
    <source>
        <dbReference type="ARBA" id="ARBA00005005"/>
    </source>
</evidence>
<evidence type="ECO:0000313" key="11">
    <source>
        <dbReference type="Proteomes" id="UP000561045"/>
    </source>
</evidence>
<comment type="caution">
    <text evidence="10">The sequence shown here is derived from an EMBL/GenBank/DDBJ whole genome shotgun (WGS) entry which is preliminary data.</text>
</comment>
<dbReference type="GO" id="GO:0016853">
    <property type="term" value="F:isomerase activity"/>
    <property type="evidence" value="ECO:0007669"/>
    <property type="project" value="UniProtKB-KW"/>
</dbReference>
<dbReference type="Gene3D" id="3.90.226.10">
    <property type="entry name" value="2-enoyl-CoA Hydratase, Chain A, domain 1"/>
    <property type="match status" value="1"/>
</dbReference>
<reference evidence="10 11" key="1">
    <citation type="submission" date="2020-08" db="EMBL/GenBank/DDBJ databases">
        <title>Genomic Encyclopedia of Type Strains, Phase IV (KMG-IV): sequencing the most valuable type-strain genomes for metagenomic binning, comparative biology and taxonomic classification.</title>
        <authorList>
            <person name="Goeker M."/>
        </authorList>
    </citation>
    <scope>NUCLEOTIDE SEQUENCE [LARGE SCALE GENOMIC DNA]</scope>
    <source>
        <strain evidence="10 11">DSM 106739</strain>
    </source>
</reference>
<dbReference type="RefSeq" id="WP_183632727.1">
    <property type="nucleotide sequence ID" value="NZ_BAABLE010000011.1"/>
</dbReference>
<keyword evidence="5" id="KW-0007">Acetylation</keyword>
<evidence type="ECO:0000256" key="7">
    <source>
        <dbReference type="ARBA" id="ARBA00023140"/>
    </source>
</evidence>
<dbReference type="NCBIfam" id="NF004794">
    <property type="entry name" value="PRK06142.1"/>
    <property type="match status" value="1"/>
</dbReference>
<sequence>MSDNIPALQTLILSHESGVARVALNRPDKLNALNESMWRELRDAFAWADRTPEVRVVVLHGNGRAFSTGIDLAMMAGLRERVSHADLARSQELLRHLILDLQDCVSSIERCRKPVLAAIHGPCIGGAVDIISACDMRYASENAVFSVREIDIGMAADVGTLQRLPRIIPDGIARELAYTGRNVLAAEAAAFGLVNRVFETPETLQQGVAEIAAAIAAKSPLAVRGTKEMLKYGRDHSIEDGLRYVASWNASALLSEDLQESALAMMQKRPPRYRD</sequence>
<evidence type="ECO:0000313" key="10">
    <source>
        <dbReference type="EMBL" id="MBB4011793.1"/>
    </source>
</evidence>
<evidence type="ECO:0000256" key="8">
    <source>
        <dbReference type="ARBA" id="ARBA00023235"/>
    </source>
</evidence>
<keyword evidence="7" id="KW-0576">Peroxisome</keyword>
<dbReference type="PANTHER" id="PTHR43149:SF1">
    <property type="entry name" value="DELTA(3,5)-DELTA(2,4)-DIENOYL-COA ISOMERASE, MITOCHONDRIAL"/>
    <property type="match status" value="1"/>
</dbReference>
<dbReference type="InterPro" id="IPR001753">
    <property type="entry name" value="Enoyl-CoA_hydra/iso"/>
</dbReference>
<evidence type="ECO:0000256" key="4">
    <source>
        <dbReference type="ARBA" id="ARBA00022832"/>
    </source>
</evidence>
<comment type="pathway">
    <text evidence="2">Lipid metabolism; fatty acid beta-oxidation.</text>
</comment>
<keyword evidence="11" id="KW-1185">Reference proteome</keyword>
<comment type="subcellular location">
    <subcellularLocation>
        <location evidence="1">Peroxisome</location>
    </subcellularLocation>
</comment>
<dbReference type="GO" id="GO:0004300">
    <property type="term" value="F:enoyl-CoA hydratase activity"/>
    <property type="evidence" value="ECO:0007669"/>
    <property type="project" value="UniProtKB-EC"/>
</dbReference>
<dbReference type="Gene3D" id="1.10.12.10">
    <property type="entry name" value="Lyase 2-enoyl-coa Hydratase, Chain A, domain 2"/>
    <property type="match status" value="1"/>
</dbReference>
<dbReference type="FunFam" id="1.10.12.10:FF:000004">
    <property type="entry name" value="Delta3,5-delta2,4-dienoyl-CoA isomerase"/>
    <property type="match status" value="1"/>
</dbReference>
<dbReference type="Proteomes" id="UP000561045">
    <property type="component" value="Unassembled WGS sequence"/>
</dbReference>
<dbReference type="EC" id="4.2.1.17" evidence="10"/>
<organism evidence="10 11">
    <name type="scientific">Niveibacterium umoris</name>
    <dbReference type="NCBI Taxonomy" id="1193620"/>
    <lineage>
        <taxon>Bacteria</taxon>
        <taxon>Pseudomonadati</taxon>
        <taxon>Pseudomonadota</taxon>
        <taxon>Betaproteobacteria</taxon>
        <taxon>Rhodocyclales</taxon>
        <taxon>Rhodocyclaceae</taxon>
        <taxon>Niveibacterium</taxon>
    </lineage>
</organism>
<protein>
    <submittedName>
        <fullName evidence="10">Enoyl-CoA hydratase</fullName>
        <ecNumber evidence="10">4.2.1.17</ecNumber>
    </submittedName>
</protein>
<dbReference type="GO" id="GO:0006635">
    <property type="term" value="P:fatty acid beta-oxidation"/>
    <property type="evidence" value="ECO:0007669"/>
    <property type="project" value="UniProtKB-UniPathway"/>
</dbReference>
<evidence type="ECO:0000256" key="1">
    <source>
        <dbReference type="ARBA" id="ARBA00004275"/>
    </source>
</evidence>
<evidence type="ECO:0000256" key="5">
    <source>
        <dbReference type="ARBA" id="ARBA00022990"/>
    </source>
</evidence>
<dbReference type="UniPathway" id="UPA00659"/>
<dbReference type="CDD" id="cd06558">
    <property type="entry name" value="crotonase-like"/>
    <property type="match status" value="1"/>
</dbReference>
<evidence type="ECO:0000256" key="3">
    <source>
        <dbReference type="ARBA" id="ARBA00005254"/>
    </source>
</evidence>
<name>A0A840BGJ5_9RHOO</name>
<keyword evidence="10" id="KW-0456">Lyase</keyword>
<proteinExistence type="inferred from homology"/>